<evidence type="ECO:0000256" key="3">
    <source>
        <dbReference type="RuleBase" id="RU361235"/>
    </source>
</evidence>
<dbReference type="Gene3D" id="3.40.50.1820">
    <property type="entry name" value="alpha/beta hydrolase"/>
    <property type="match status" value="1"/>
</dbReference>
<evidence type="ECO:0000256" key="1">
    <source>
        <dbReference type="ARBA" id="ARBA00005964"/>
    </source>
</evidence>
<comment type="similarity">
    <text evidence="1 3">Belongs to the type-B carboxylesterase/lipase family.</text>
</comment>
<organism evidence="5 6">
    <name type="scientific">Phenylobacterium terrae</name>
    <dbReference type="NCBI Taxonomy" id="2665495"/>
    <lineage>
        <taxon>Bacteria</taxon>
        <taxon>Pseudomonadati</taxon>
        <taxon>Pseudomonadota</taxon>
        <taxon>Alphaproteobacteria</taxon>
        <taxon>Caulobacterales</taxon>
        <taxon>Caulobacteraceae</taxon>
        <taxon>Phenylobacterium</taxon>
    </lineage>
</organism>
<name>A0ABW4N2R6_9CAUL</name>
<keyword evidence="2 3" id="KW-0378">Hydrolase</keyword>
<dbReference type="InterPro" id="IPR019826">
    <property type="entry name" value="Carboxylesterase_B_AS"/>
</dbReference>
<dbReference type="Pfam" id="PF00135">
    <property type="entry name" value="COesterase"/>
    <property type="match status" value="1"/>
</dbReference>
<evidence type="ECO:0000259" key="4">
    <source>
        <dbReference type="Pfam" id="PF00135"/>
    </source>
</evidence>
<evidence type="ECO:0000313" key="5">
    <source>
        <dbReference type="EMBL" id="MFD1784469.1"/>
    </source>
</evidence>
<sequence>MPEDFAESAIVQTSCGKVRGYVFRGVSIYKGMPYGAPTGGENRFLPPRPPKPWTGVREAVDYGETAPQAPGGLSVGGPPNKRTEMGEDCLVLNVWTPSPDAGRRPVLVWLHGGGFEAGSGSNMLYDGANLARRGDVVAVTINHRLGVFGHCALADAMGDEFAGSANTGFLDIVAALEWVRDNIEAFGGDPGNVTIYGQSGGGRKVSIAMAAKAARGLFHKGIVQSGSHIRLLTRDQANELTDRLLKALDIRRGDVATLRALSWQDIRRANRDVQGQTNRRFSPTIDETVFDAHPWDPAAPAISADIPMMIGTCRTELSNQLGTADETNFSLTEAQMAERLARFVPAEDVPALVKTFRAENPAVSPSEIFFKITTARGYWLDSLIQTEAKARQGRAPVWSYRLMWKTPVEGGRRITPHSLDLPFVHDNVSKARHMVGPPTAETEAMANAMSETWLAFARTGDPNNPAIPEWAPYDLERRPVMLFDTPCEVRDDPHRAERIAIQAYPTQQIGRVLHRQTLNAG</sequence>
<dbReference type="Proteomes" id="UP001597237">
    <property type="component" value="Unassembled WGS sequence"/>
</dbReference>
<dbReference type="EC" id="3.1.1.-" evidence="3"/>
<protein>
    <recommendedName>
        <fullName evidence="3">Carboxylic ester hydrolase</fullName>
        <ecNumber evidence="3">3.1.1.-</ecNumber>
    </recommendedName>
</protein>
<reference evidence="6" key="1">
    <citation type="journal article" date="2019" name="Int. J. Syst. Evol. Microbiol.">
        <title>The Global Catalogue of Microorganisms (GCM) 10K type strain sequencing project: providing services to taxonomists for standard genome sequencing and annotation.</title>
        <authorList>
            <consortium name="The Broad Institute Genomics Platform"/>
            <consortium name="The Broad Institute Genome Sequencing Center for Infectious Disease"/>
            <person name="Wu L."/>
            <person name="Ma J."/>
        </authorList>
    </citation>
    <scope>NUCLEOTIDE SEQUENCE [LARGE SCALE GENOMIC DNA]</scope>
    <source>
        <strain evidence="6">DFY28</strain>
    </source>
</reference>
<dbReference type="SUPFAM" id="SSF53474">
    <property type="entry name" value="alpha/beta-Hydrolases"/>
    <property type="match status" value="1"/>
</dbReference>
<dbReference type="InterPro" id="IPR029058">
    <property type="entry name" value="AB_hydrolase_fold"/>
</dbReference>
<dbReference type="RefSeq" id="WP_377283585.1">
    <property type="nucleotide sequence ID" value="NZ_JBHRSI010000009.1"/>
</dbReference>
<dbReference type="PROSITE" id="PS00122">
    <property type="entry name" value="CARBOXYLESTERASE_B_1"/>
    <property type="match status" value="1"/>
</dbReference>
<comment type="caution">
    <text evidence="5">The sequence shown here is derived from an EMBL/GenBank/DDBJ whole genome shotgun (WGS) entry which is preliminary data.</text>
</comment>
<dbReference type="InterPro" id="IPR050309">
    <property type="entry name" value="Type-B_Carboxylest/Lipase"/>
</dbReference>
<dbReference type="PANTHER" id="PTHR11559">
    <property type="entry name" value="CARBOXYLESTERASE"/>
    <property type="match status" value="1"/>
</dbReference>
<gene>
    <name evidence="5" type="ORF">ACFSC0_13770</name>
</gene>
<accession>A0ABW4N2R6</accession>
<keyword evidence="6" id="KW-1185">Reference proteome</keyword>
<dbReference type="InterPro" id="IPR002018">
    <property type="entry name" value="CarbesteraseB"/>
</dbReference>
<feature type="domain" description="Carboxylesterase type B" evidence="4">
    <location>
        <begin position="8"/>
        <end position="491"/>
    </location>
</feature>
<proteinExistence type="inferred from homology"/>
<dbReference type="EMBL" id="JBHUEY010000001">
    <property type="protein sequence ID" value="MFD1784469.1"/>
    <property type="molecule type" value="Genomic_DNA"/>
</dbReference>
<evidence type="ECO:0000313" key="6">
    <source>
        <dbReference type="Proteomes" id="UP001597237"/>
    </source>
</evidence>
<evidence type="ECO:0000256" key="2">
    <source>
        <dbReference type="ARBA" id="ARBA00022801"/>
    </source>
</evidence>